<dbReference type="SUPFAM" id="SSF53474">
    <property type="entry name" value="alpha/beta-Hydrolases"/>
    <property type="match status" value="1"/>
</dbReference>
<dbReference type="InterPro" id="IPR013094">
    <property type="entry name" value="AB_hydrolase_3"/>
</dbReference>
<evidence type="ECO:0000313" key="4">
    <source>
        <dbReference type="Proteomes" id="UP000000657"/>
    </source>
</evidence>
<dbReference type="Pfam" id="PF07859">
    <property type="entry name" value="Abhydrolase_3"/>
    <property type="match status" value="1"/>
</dbReference>
<feature type="region of interest" description="Disordered" evidence="1">
    <location>
        <begin position="88"/>
        <end position="123"/>
    </location>
</feature>
<dbReference type="RefSeq" id="WP_011605222.1">
    <property type="nucleotide sequence ID" value="NC_008278.1"/>
</dbReference>
<dbReference type="EMBL" id="CT573213">
    <property type="protein sequence ID" value="CAJ62735.1"/>
    <property type="molecule type" value="Genomic_DNA"/>
</dbReference>
<gene>
    <name evidence="3" type="ordered locus">FRAAL4093</name>
</gene>
<dbReference type="AlphaFoldDB" id="Q0RID5"/>
<dbReference type="KEGG" id="fal:FRAAL4093"/>
<feature type="domain" description="Alpha/beta hydrolase fold-3" evidence="2">
    <location>
        <begin position="16"/>
        <end position="61"/>
    </location>
</feature>
<dbReference type="Proteomes" id="UP000000657">
    <property type="component" value="Chromosome"/>
</dbReference>
<dbReference type="OrthoDB" id="3206739at2"/>
<name>Q0RID5_FRAAA</name>
<evidence type="ECO:0000259" key="2">
    <source>
        <dbReference type="Pfam" id="PF07859"/>
    </source>
</evidence>
<protein>
    <submittedName>
        <fullName evidence="3">Lipase/esterase</fullName>
    </submittedName>
</protein>
<keyword evidence="4" id="KW-1185">Reference proteome</keyword>
<dbReference type="Gene3D" id="3.40.50.1820">
    <property type="entry name" value="alpha/beta hydrolase"/>
    <property type="match status" value="1"/>
</dbReference>
<reference evidence="3 4" key="1">
    <citation type="journal article" date="2007" name="Genome Res.">
        <title>Genome characteristics of facultatively symbiotic Frankia sp. strains reflect host range and host plant biogeography.</title>
        <authorList>
            <person name="Normand P."/>
            <person name="Lapierre P."/>
            <person name="Tisa L.S."/>
            <person name="Gogarten J.P."/>
            <person name="Alloisio N."/>
            <person name="Bagnarol E."/>
            <person name="Bassi C.A."/>
            <person name="Berry A.M."/>
            <person name="Bickhart D.M."/>
            <person name="Choisne N."/>
            <person name="Couloux A."/>
            <person name="Cournoyer B."/>
            <person name="Cruveiller S."/>
            <person name="Daubin V."/>
            <person name="Demange N."/>
            <person name="Francino M.P."/>
            <person name="Goltsman E."/>
            <person name="Huang Y."/>
            <person name="Kopp O.R."/>
            <person name="Labarre L."/>
            <person name="Lapidus A."/>
            <person name="Lavire C."/>
            <person name="Marechal J."/>
            <person name="Martinez M."/>
            <person name="Mastronunzio J.E."/>
            <person name="Mullin B.C."/>
            <person name="Niemann J."/>
            <person name="Pujic P."/>
            <person name="Rawnsley T."/>
            <person name="Rouy Z."/>
            <person name="Schenowitz C."/>
            <person name="Sellstedt A."/>
            <person name="Tavares F."/>
            <person name="Tomkins J.P."/>
            <person name="Vallenet D."/>
            <person name="Valverde C."/>
            <person name="Wall L.G."/>
            <person name="Wang Y."/>
            <person name="Medigue C."/>
            <person name="Benson D.R."/>
        </authorList>
    </citation>
    <scope>NUCLEOTIDE SEQUENCE [LARGE SCALE GENOMIC DNA]</scope>
    <source>
        <strain evidence="4">DSM 45986 / CECT 9034 / ACN14a</strain>
    </source>
</reference>
<accession>Q0RID5</accession>
<dbReference type="GO" id="GO:0016787">
    <property type="term" value="F:hydrolase activity"/>
    <property type="evidence" value="ECO:0007669"/>
    <property type="project" value="InterPro"/>
</dbReference>
<evidence type="ECO:0000256" key="1">
    <source>
        <dbReference type="SAM" id="MobiDB-lite"/>
    </source>
</evidence>
<dbReference type="HOGENOM" id="CLU_2011888_0_0_11"/>
<dbReference type="eggNOG" id="COG0657">
    <property type="taxonomic scope" value="Bacteria"/>
</dbReference>
<sequence>MRLPCAADRLRGGVSRALSPTYLSHGQWEVGRDEIIEYARRLAAPGVPTELHPYPGAFHVFEVKAPAAQVGQASPEAQVPALRRALTSRVRPGHAVHGAPPAGRPPKPLTTRGSLRLTDRQLT</sequence>
<dbReference type="InterPro" id="IPR029058">
    <property type="entry name" value="AB_hydrolase_fold"/>
</dbReference>
<organism evidence="3 4">
    <name type="scientific">Frankia alni (strain DSM 45986 / CECT 9034 / ACN14a)</name>
    <dbReference type="NCBI Taxonomy" id="326424"/>
    <lineage>
        <taxon>Bacteria</taxon>
        <taxon>Bacillati</taxon>
        <taxon>Actinomycetota</taxon>
        <taxon>Actinomycetes</taxon>
        <taxon>Frankiales</taxon>
        <taxon>Frankiaceae</taxon>
        <taxon>Frankia</taxon>
    </lineage>
</organism>
<evidence type="ECO:0000313" key="3">
    <source>
        <dbReference type="EMBL" id="CAJ62735.1"/>
    </source>
</evidence>
<proteinExistence type="predicted"/>
<dbReference type="STRING" id="326424.FRAAL4093"/>